<dbReference type="EMBL" id="JAGKQQ010000001">
    <property type="protein sequence ID" value="MBP3959461.1"/>
    <property type="molecule type" value="Genomic_DNA"/>
</dbReference>
<evidence type="ECO:0008006" key="5">
    <source>
        <dbReference type="Google" id="ProtNLM"/>
    </source>
</evidence>
<keyword evidence="2" id="KW-0732">Signal</keyword>
<feature type="region of interest" description="Disordered" evidence="1">
    <location>
        <begin position="40"/>
        <end position="66"/>
    </location>
</feature>
<gene>
    <name evidence="3" type="ORF">J8F10_29810</name>
</gene>
<organism evidence="3 4">
    <name type="scientific">Gemmata palustris</name>
    <dbReference type="NCBI Taxonomy" id="2822762"/>
    <lineage>
        <taxon>Bacteria</taxon>
        <taxon>Pseudomonadati</taxon>
        <taxon>Planctomycetota</taxon>
        <taxon>Planctomycetia</taxon>
        <taxon>Gemmatales</taxon>
        <taxon>Gemmataceae</taxon>
        <taxon>Gemmata</taxon>
    </lineage>
</organism>
<keyword evidence="4" id="KW-1185">Reference proteome</keyword>
<evidence type="ECO:0000256" key="1">
    <source>
        <dbReference type="SAM" id="MobiDB-lite"/>
    </source>
</evidence>
<name>A0ABS5C0E1_9BACT</name>
<feature type="chain" id="PRO_5046700083" description="Lipoprotein" evidence="2">
    <location>
        <begin position="26"/>
        <end position="66"/>
    </location>
</feature>
<proteinExistence type="predicted"/>
<evidence type="ECO:0000313" key="4">
    <source>
        <dbReference type="Proteomes" id="UP000676565"/>
    </source>
</evidence>
<evidence type="ECO:0000313" key="3">
    <source>
        <dbReference type="EMBL" id="MBP3959461.1"/>
    </source>
</evidence>
<protein>
    <recommendedName>
        <fullName evidence="5">Lipoprotein</fullName>
    </recommendedName>
</protein>
<comment type="caution">
    <text evidence="3">The sequence shown here is derived from an EMBL/GenBank/DDBJ whole genome shotgun (WGS) entry which is preliminary data.</text>
</comment>
<sequence length="66" mass="6671">MRRYIALTSVLAALVAALGCSHVGGKCDCGYNPSDYQITGPTNPYPSAPAPAVPAKPTPPKGGGNE</sequence>
<evidence type="ECO:0000256" key="2">
    <source>
        <dbReference type="SAM" id="SignalP"/>
    </source>
</evidence>
<reference evidence="3 4" key="1">
    <citation type="submission" date="2021-04" db="EMBL/GenBank/DDBJ databases">
        <authorList>
            <person name="Ivanova A."/>
        </authorList>
    </citation>
    <scope>NUCLEOTIDE SEQUENCE [LARGE SCALE GENOMIC DNA]</scope>
    <source>
        <strain evidence="3 4">G18</strain>
    </source>
</reference>
<accession>A0ABS5C0E1</accession>
<dbReference type="Proteomes" id="UP000676565">
    <property type="component" value="Unassembled WGS sequence"/>
</dbReference>
<feature type="compositionally biased region" description="Pro residues" evidence="1">
    <location>
        <begin position="43"/>
        <end position="60"/>
    </location>
</feature>
<dbReference type="PROSITE" id="PS51257">
    <property type="entry name" value="PROKAR_LIPOPROTEIN"/>
    <property type="match status" value="1"/>
</dbReference>
<dbReference type="RefSeq" id="WP_210660118.1">
    <property type="nucleotide sequence ID" value="NZ_JAGKQQ010000001.1"/>
</dbReference>
<feature type="signal peptide" evidence="2">
    <location>
        <begin position="1"/>
        <end position="25"/>
    </location>
</feature>